<dbReference type="AlphaFoldDB" id="A0AAI8MNI3"/>
<dbReference type="RefSeq" id="WP_015453560.1">
    <property type="nucleotide sequence ID" value="NZ_BEZM01000177.1"/>
</dbReference>
<evidence type="ECO:0000313" key="1">
    <source>
        <dbReference type="EMBL" id="BAM32491.1"/>
    </source>
</evidence>
<dbReference type="Proteomes" id="UP000006036">
    <property type="component" value="Chromosome 1"/>
</dbReference>
<accession>A0AAI8MNI3</accession>
<dbReference type="InterPro" id="IPR029063">
    <property type="entry name" value="SAM-dependent_MTases_sf"/>
</dbReference>
<gene>
    <name evidence="1" type="ORF">HCBAA847_1258</name>
</gene>
<dbReference type="EMBL" id="AP012492">
    <property type="protein sequence ID" value="BAM32491.1"/>
    <property type="molecule type" value="Genomic_DNA"/>
</dbReference>
<dbReference type="KEGG" id="hcb:HCBAA847_1258"/>
<proteinExistence type="predicted"/>
<evidence type="ECO:0000313" key="2">
    <source>
        <dbReference type="Proteomes" id="UP000006036"/>
    </source>
</evidence>
<organism evidence="1 2">
    <name type="scientific">Helicobacter cinaedi CCUG 18818 = ATCC BAA-847</name>
    <dbReference type="NCBI Taxonomy" id="537971"/>
    <lineage>
        <taxon>Bacteria</taxon>
        <taxon>Pseudomonadati</taxon>
        <taxon>Campylobacterota</taxon>
        <taxon>Epsilonproteobacteria</taxon>
        <taxon>Campylobacterales</taxon>
        <taxon>Helicobacteraceae</taxon>
        <taxon>Helicobacter</taxon>
    </lineage>
</organism>
<dbReference type="Gene3D" id="3.40.50.150">
    <property type="entry name" value="Vaccinia Virus protein VP39"/>
    <property type="match status" value="1"/>
</dbReference>
<sequence>MLDSSPNQCLAVSTSPATSQTFIPDTFVPDTFVPDTFVPMYALPTEITLFTQYALKSKAYIEFGCGGSTFLLCYLTQAQIFSVESNPAFINELSQNSLIQNALAHNRLRFYPINIGEVQKWGFPKDESQRHSFPLYSQSIFVSLDSTLRSQIDTIFIDGRFRVACALNAILYCPQSIIIIHDFFNRPHYHILLDFLECIDSANNLGIFQAKPTPNKQTIYKLLEYYQFDPM</sequence>
<name>A0AAI8MNI3_9HELI</name>
<protein>
    <submittedName>
        <fullName evidence="1">Uncharacterized protein</fullName>
    </submittedName>
</protein>
<reference evidence="1 2" key="1">
    <citation type="journal article" date="2012" name="J. Bacteriol.">
        <title>Complete Genome Sequence of Helicobacter cinaedi Type Strain ATCC BAA-847.</title>
        <authorList>
            <person name="Miyoshi-Akiyama T."/>
            <person name="Takeshita N."/>
            <person name="Ohmagari N."/>
            <person name="Kirikae T."/>
        </authorList>
    </citation>
    <scope>NUCLEOTIDE SEQUENCE [LARGE SCALE GENOMIC DNA]</scope>
    <source>
        <strain evidence="1 2">ATCC BAA-847</strain>
    </source>
</reference>